<dbReference type="AlphaFoldDB" id="L7MKU1"/>
<evidence type="ECO:0000256" key="1">
    <source>
        <dbReference type="SAM" id="Phobius"/>
    </source>
</evidence>
<organism evidence="2">
    <name type="scientific">Rhipicephalus pulchellus</name>
    <name type="common">Yellow backed tick</name>
    <name type="synonym">Dermacentor pulchellus</name>
    <dbReference type="NCBI Taxonomy" id="72859"/>
    <lineage>
        <taxon>Eukaryota</taxon>
        <taxon>Metazoa</taxon>
        <taxon>Ecdysozoa</taxon>
        <taxon>Arthropoda</taxon>
        <taxon>Chelicerata</taxon>
        <taxon>Arachnida</taxon>
        <taxon>Acari</taxon>
        <taxon>Parasitiformes</taxon>
        <taxon>Ixodida</taxon>
        <taxon>Ixodoidea</taxon>
        <taxon>Ixodidae</taxon>
        <taxon>Rhipicephalinae</taxon>
        <taxon>Rhipicephalus</taxon>
        <taxon>Rhipicephalus</taxon>
    </lineage>
</organism>
<protein>
    <submittedName>
        <fullName evidence="2">Uncharacterized protein</fullName>
    </submittedName>
</protein>
<reference evidence="2" key="2">
    <citation type="journal article" date="2015" name="J. Proteomics">
        <title>Sexual differences in the sialomes of the zebra tick, Rhipicephalus pulchellus.</title>
        <authorList>
            <person name="Tan A.W."/>
            <person name="Francischetti I.M."/>
            <person name="Slovak M."/>
            <person name="Kini R.M."/>
            <person name="Ribeiro J.M."/>
        </authorList>
    </citation>
    <scope>NUCLEOTIDE SEQUENCE</scope>
    <source>
        <tissue evidence="2">Salivary gland</tissue>
    </source>
</reference>
<keyword evidence="1" id="KW-1133">Transmembrane helix</keyword>
<accession>L7MKU1</accession>
<proteinExistence type="evidence at transcript level"/>
<keyword evidence="1" id="KW-0472">Membrane</keyword>
<feature type="non-terminal residue" evidence="2">
    <location>
        <position position="240"/>
    </location>
</feature>
<sequence length="240" mass="26801">MRDWLPRPCLRNSVSMSTSLSLSESLSSATSVPESRSSSSAACRSWMRWQASLRSCLVPCRSISAFSRDISSSWQRCWASASRCCSVVQSSRSSRICRCSLRQLSRLCCSLCIACSDSSCSRLHCSFRRCTWLSSLLLAVCSNSSLDSNSRTLASRRRTACESSAWLARWSILELRSWTCSLRWCFSDSKSRICCVCSLINFWSFCICCTAALYFFMSSACSSSISSSWTCRAPFSRASC</sequence>
<keyword evidence="1" id="KW-0812">Transmembrane</keyword>
<reference evidence="2" key="1">
    <citation type="submission" date="2012-11" db="EMBL/GenBank/DDBJ databases">
        <authorList>
            <person name="Lucero-Rivera Y.E."/>
            <person name="Tovar-Ramirez D."/>
        </authorList>
    </citation>
    <scope>NUCLEOTIDE SEQUENCE</scope>
    <source>
        <tissue evidence="2">Salivary gland</tissue>
    </source>
</reference>
<evidence type="ECO:0000313" key="2">
    <source>
        <dbReference type="EMBL" id="JAA64565.1"/>
    </source>
</evidence>
<dbReference type="EMBL" id="GACK01000469">
    <property type="protein sequence ID" value="JAA64565.1"/>
    <property type="molecule type" value="mRNA"/>
</dbReference>
<feature type="transmembrane region" description="Helical" evidence="1">
    <location>
        <begin position="193"/>
        <end position="217"/>
    </location>
</feature>
<name>L7MKU1_RHIPC</name>